<dbReference type="AlphaFoldDB" id="A0AAJ1WR88"/>
<evidence type="ECO:0008006" key="3">
    <source>
        <dbReference type="Google" id="ProtNLM"/>
    </source>
</evidence>
<evidence type="ECO:0000313" key="1">
    <source>
        <dbReference type="EMBL" id="MDQ0416305.1"/>
    </source>
</evidence>
<protein>
    <recommendedName>
        <fullName evidence="3">YqzE family protein</fullName>
    </recommendedName>
</protein>
<keyword evidence="2" id="KW-1185">Reference proteome</keyword>
<dbReference type="Proteomes" id="UP001238450">
    <property type="component" value="Unassembled WGS sequence"/>
</dbReference>
<gene>
    <name evidence="1" type="ORF">J2Z48_000469</name>
</gene>
<sequence length="72" mass="8933">MSFRDWITYMMKQMLWFMETPRTERKAQRLERKEPWLEKWFGIVPIGTKLFVEKQLERRHRSQKPTEGSETS</sequence>
<organism evidence="1 2">
    <name type="scientific">Croceifilum oryzae</name>
    <dbReference type="NCBI Taxonomy" id="1553429"/>
    <lineage>
        <taxon>Bacteria</taxon>
        <taxon>Bacillati</taxon>
        <taxon>Bacillota</taxon>
        <taxon>Bacilli</taxon>
        <taxon>Bacillales</taxon>
        <taxon>Thermoactinomycetaceae</taxon>
        <taxon>Croceifilum</taxon>
    </lineage>
</organism>
<reference evidence="1 2" key="1">
    <citation type="submission" date="2023-07" db="EMBL/GenBank/DDBJ databases">
        <title>Genomic Encyclopedia of Type Strains, Phase IV (KMG-IV): sequencing the most valuable type-strain genomes for metagenomic binning, comparative biology and taxonomic classification.</title>
        <authorList>
            <person name="Goeker M."/>
        </authorList>
    </citation>
    <scope>NUCLEOTIDE SEQUENCE [LARGE SCALE GENOMIC DNA]</scope>
    <source>
        <strain evidence="1 2">DSM 46876</strain>
    </source>
</reference>
<accession>A0AAJ1WR88</accession>
<proteinExistence type="predicted"/>
<dbReference type="Pfam" id="PF14038">
    <property type="entry name" value="YqzE"/>
    <property type="match status" value="1"/>
</dbReference>
<evidence type="ECO:0000313" key="2">
    <source>
        <dbReference type="Proteomes" id="UP001238450"/>
    </source>
</evidence>
<dbReference type="InterPro" id="IPR025622">
    <property type="entry name" value="YqzE"/>
</dbReference>
<name>A0AAJ1WR88_9BACL</name>
<comment type="caution">
    <text evidence="1">The sequence shown here is derived from an EMBL/GenBank/DDBJ whole genome shotgun (WGS) entry which is preliminary data.</text>
</comment>
<dbReference type="EMBL" id="JAUSUV010000002">
    <property type="protein sequence ID" value="MDQ0416305.1"/>
    <property type="molecule type" value="Genomic_DNA"/>
</dbReference>
<dbReference type="RefSeq" id="WP_307250645.1">
    <property type="nucleotide sequence ID" value="NZ_JAUSUV010000002.1"/>
</dbReference>